<sequence length="88" mass="9927">MKSNNIILKPEAVDLLMEVKDLDLLVEHVDNISFKRTCSYLTSAASCLPGTDDILVLDIACMIYLKFEEYPNALQIALFLDNLQIFTS</sequence>
<dbReference type="AlphaFoldDB" id="A0AAE0DYS2"/>
<reference evidence="3" key="1">
    <citation type="journal article" date="2023" name="Plant J.">
        <title>Genome sequences and population genomics provide insights into the demographic history, inbreeding, and mutation load of two 'living fossil' tree species of Dipteronia.</title>
        <authorList>
            <person name="Feng Y."/>
            <person name="Comes H.P."/>
            <person name="Chen J."/>
            <person name="Zhu S."/>
            <person name="Lu R."/>
            <person name="Zhang X."/>
            <person name="Li P."/>
            <person name="Qiu J."/>
            <person name="Olsen K.M."/>
            <person name="Qiu Y."/>
        </authorList>
    </citation>
    <scope>NUCLEOTIDE SEQUENCE</scope>
    <source>
        <strain evidence="3">NBL</strain>
    </source>
</reference>
<gene>
    <name evidence="3" type="ORF">Dsin_027213</name>
</gene>
<dbReference type="GO" id="GO:0034515">
    <property type="term" value="C:proteasome storage granule"/>
    <property type="evidence" value="ECO:0007669"/>
    <property type="project" value="TreeGrafter"/>
</dbReference>
<protein>
    <recommendedName>
        <fullName evidence="2">RPN1 N-terminal domain-containing protein</fullName>
    </recommendedName>
</protein>
<dbReference type="PANTHER" id="PTHR10943">
    <property type="entry name" value="26S PROTEASOME NON-ATPASE REGULATORY SUBUNIT"/>
    <property type="match status" value="1"/>
</dbReference>
<evidence type="ECO:0000313" key="4">
    <source>
        <dbReference type="Proteomes" id="UP001281410"/>
    </source>
</evidence>
<dbReference type="PANTHER" id="PTHR10943:SF1">
    <property type="entry name" value="26S PROTEASOME NON-ATPASE REGULATORY SUBUNIT 2"/>
    <property type="match status" value="1"/>
</dbReference>
<evidence type="ECO:0000313" key="3">
    <source>
        <dbReference type="EMBL" id="KAK3195903.1"/>
    </source>
</evidence>
<proteinExistence type="predicted"/>
<evidence type="ECO:0000259" key="2">
    <source>
        <dbReference type="Pfam" id="PF17781"/>
    </source>
</evidence>
<dbReference type="GO" id="GO:0008540">
    <property type="term" value="C:proteasome regulatory particle, base subcomplex"/>
    <property type="evidence" value="ECO:0007669"/>
    <property type="project" value="TreeGrafter"/>
</dbReference>
<organism evidence="3 4">
    <name type="scientific">Dipteronia sinensis</name>
    <dbReference type="NCBI Taxonomy" id="43782"/>
    <lineage>
        <taxon>Eukaryota</taxon>
        <taxon>Viridiplantae</taxon>
        <taxon>Streptophyta</taxon>
        <taxon>Embryophyta</taxon>
        <taxon>Tracheophyta</taxon>
        <taxon>Spermatophyta</taxon>
        <taxon>Magnoliopsida</taxon>
        <taxon>eudicotyledons</taxon>
        <taxon>Gunneridae</taxon>
        <taxon>Pentapetalae</taxon>
        <taxon>rosids</taxon>
        <taxon>malvids</taxon>
        <taxon>Sapindales</taxon>
        <taxon>Sapindaceae</taxon>
        <taxon>Hippocastanoideae</taxon>
        <taxon>Acereae</taxon>
        <taxon>Dipteronia</taxon>
    </lineage>
</organism>
<accession>A0AAE0DYS2</accession>
<dbReference type="GO" id="GO:0043161">
    <property type="term" value="P:proteasome-mediated ubiquitin-dependent protein catabolic process"/>
    <property type="evidence" value="ECO:0007669"/>
    <property type="project" value="TreeGrafter"/>
</dbReference>
<feature type="domain" description="RPN1 N-terminal" evidence="2">
    <location>
        <begin position="10"/>
        <end position="85"/>
    </location>
</feature>
<dbReference type="Proteomes" id="UP001281410">
    <property type="component" value="Unassembled WGS sequence"/>
</dbReference>
<keyword evidence="1" id="KW-0677">Repeat</keyword>
<dbReference type="InterPro" id="IPR040892">
    <property type="entry name" value="RPN1_N"/>
</dbReference>
<dbReference type="EMBL" id="JANJYJ010000008">
    <property type="protein sequence ID" value="KAK3195903.1"/>
    <property type="molecule type" value="Genomic_DNA"/>
</dbReference>
<comment type="caution">
    <text evidence="3">The sequence shown here is derived from an EMBL/GenBank/DDBJ whole genome shotgun (WGS) entry which is preliminary data.</text>
</comment>
<keyword evidence="4" id="KW-1185">Reference proteome</keyword>
<dbReference type="Pfam" id="PF17781">
    <property type="entry name" value="RPN1_RPN2_N"/>
    <property type="match status" value="1"/>
</dbReference>
<dbReference type="GO" id="GO:0005634">
    <property type="term" value="C:nucleus"/>
    <property type="evidence" value="ECO:0007669"/>
    <property type="project" value="TreeGrafter"/>
</dbReference>
<evidence type="ECO:0000256" key="1">
    <source>
        <dbReference type="ARBA" id="ARBA00022737"/>
    </source>
</evidence>
<name>A0AAE0DYS2_9ROSI</name>